<evidence type="ECO:0000313" key="2">
    <source>
        <dbReference type="EMBL" id="NVN12999.1"/>
    </source>
</evidence>
<gene>
    <name evidence="2" type="ORF">HUK84_18005</name>
</gene>
<accession>A0A7Y7M8F5</accession>
<reference evidence="2 3" key="1">
    <citation type="submission" date="2020-06" db="EMBL/GenBank/DDBJ databases">
        <title>Description of novel acetic acid bacteria.</title>
        <authorList>
            <person name="Sombolestani A."/>
        </authorList>
    </citation>
    <scope>NUCLEOTIDE SEQUENCE [LARGE SCALE GENOMIC DNA]</scope>
    <source>
        <strain evidence="2 3">LMG 31431</strain>
    </source>
</reference>
<feature type="transmembrane region" description="Helical" evidence="1">
    <location>
        <begin position="125"/>
        <end position="144"/>
    </location>
</feature>
<keyword evidence="1" id="KW-0812">Transmembrane</keyword>
<keyword evidence="1" id="KW-1133">Transmembrane helix</keyword>
<dbReference type="AlphaFoldDB" id="A0A7Y7M8F5"/>
<dbReference type="RefSeq" id="WP_176641470.1">
    <property type="nucleotide sequence ID" value="NZ_JABXXP010000683.1"/>
</dbReference>
<evidence type="ECO:0000313" key="3">
    <source>
        <dbReference type="Proteomes" id="UP000534870"/>
    </source>
</evidence>
<comment type="caution">
    <text evidence="2">The sequence shown here is derived from an EMBL/GenBank/DDBJ whole genome shotgun (WGS) entry which is preliminary data.</text>
</comment>
<name>A0A7Y7M8F5_9PROT</name>
<dbReference type="Proteomes" id="UP000534870">
    <property type="component" value="Unassembled WGS sequence"/>
</dbReference>
<protein>
    <submittedName>
        <fullName evidence="2">Uncharacterized protein</fullName>
    </submittedName>
</protein>
<sequence>MMNPERFSVLAETYGAVLARWPESERQDAQALLKMSATARGILAAQRDMDDLIARAFEEEASLFAQRAAHEDPEAAVTRLRAGVAGRIAVKATPKRGPGARFGWRLPGLFPGGVAAESGVMAVRWTAMMFGGGVVVAGGLWLGWMQAGGVPVGLFNALLVAPLGGGV</sequence>
<organism evidence="2 3">
    <name type="scientific">Nguyenibacter vanlangensis</name>
    <dbReference type="NCBI Taxonomy" id="1216886"/>
    <lineage>
        <taxon>Bacteria</taxon>
        <taxon>Pseudomonadati</taxon>
        <taxon>Pseudomonadota</taxon>
        <taxon>Alphaproteobacteria</taxon>
        <taxon>Acetobacterales</taxon>
        <taxon>Acetobacteraceae</taxon>
        <taxon>Nguyenibacter</taxon>
    </lineage>
</organism>
<evidence type="ECO:0000256" key="1">
    <source>
        <dbReference type="SAM" id="Phobius"/>
    </source>
</evidence>
<proteinExistence type="predicted"/>
<dbReference type="EMBL" id="JABXXP010000683">
    <property type="protein sequence ID" value="NVN12999.1"/>
    <property type="molecule type" value="Genomic_DNA"/>
</dbReference>
<keyword evidence="1" id="KW-0472">Membrane</keyword>